<dbReference type="Pfam" id="PF03564">
    <property type="entry name" value="DUF1759"/>
    <property type="match status" value="1"/>
</dbReference>
<dbReference type="Pfam" id="PF05585">
    <property type="entry name" value="DUF1758"/>
    <property type="match status" value="1"/>
</dbReference>
<proteinExistence type="predicted"/>
<feature type="coiled-coil region" evidence="1">
    <location>
        <begin position="44"/>
        <end position="75"/>
    </location>
</feature>
<dbReference type="EMBL" id="CAJPWZ010002920">
    <property type="protein sequence ID" value="CAG2247987.1"/>
    <property type="molecule type" value="Genomic_DNA"/>
</dbReference>
<dbReference type="PANTHER" id="PTHR47331:SF4">
    <property type="entry name" value="PEPTIDASE S1 DOMAIN-CONTAINING PROTEIN"/>
    <property type="match status" value="1"/>
</dbReference>
<comment type="caution">
    <text evidence="4">The sequence shown here is derived from an EMBL/GenBank/DDBJ whole genome shotgun (WGS) entry which is preliminary data.</text>
</comment>
<sequence length="765" mass="87239">MAVSYLKGLCTRYNNLLAKELDKSGDIIAQGIQDESVTTTIKQVLSAERRLKDFAAKLEDSMKEISLILEEKEDKEGEIVKFTKASEIYFKLLDGVTQRLDELKIFEEEIQDKITDTKKTESATDHKVEHLLQLQTQMQEQILQFQQLQLQELQRKSQPSTERFGNVQSVVNKHYSDLINLQSASNQTTHLRRLYDDLERHLRSLDAMHQDVTQDVFISMITSKLPKEVLIQLEIQKGNNERWTVGKLRQFFNTYITAREAAESQSKETHTGPSSEEKQQSKIQSNNSNFQPRKHLSAEALMTIKPFGKNSGSGNSMVCRYCDGHHWSDECRKFSTIEDRKQKIKGSCYTCLKPGHKEVSHLADEMCEIASSEENVPENSLLSSGDIVLMQTAQTTVSNTEVNETEVVRLLMDSGSQRTYITENLAKRLNLKKKATEEITLVTFGADKPKTLRTQKVSLKIRLKDGVCMLIDANVVPKITGSILRRPLQMDVCENVKYLCNNLQLADTLPSCLESSTIEILIGNDYYLDIILPQKIEIQQGLYLLGSKLGWILTGRSQLSDEERENKMTMTVNGLLSITECCLHSTIDTCLQIKPSIEDFWKLETIGIQDCPYTSDDENALSNFVTSLKMENGRYQVAWPWKEKLPELPENRELAYGRLKSLFQKMKNNPDLLNNNFGLSPDTYKNATAANIRENIYVDNVITGVDSTENAVTLYKEAKQIFSDASMNLREWASNSQKFLKCIPKEDQANREKIKGSWINLDNKR</sequence>
<dbReference type="PANTHER" id="PTHR47331">
    <property type="entry name" value="PHD-TYPE DOMAIN-CONTAINING PROTEIN"/>
    <property type="match status" value="1"/>
</dbReference>
<dbReference type="InterPro" id="IPR005312">
    <property type="entry name" value="DUF1759"/>
</dbReference>
<reference evidence="4" key="1">
    <citation type="submission" date="2021-03" db="EMBL/GenBank/DDBJ databases">
        <authorList>
            <person name="Bekaert M."/>
        </authorList>
    </citation>
    <scope>NUCLEOTIDE SEQUENCE</scope>
</reference>
<dbReference type="Gene3D" id="2.40.70.10">
    <property type="entry name" value="Acid Proteases"/>
    <property type="match status" value="1"/>
</dbReference>
<feature type="compositionally biased region" description="Basic and acidic residues" evidence="2">
    <location>
        <begin position="262"/>
        <end position="280"/>
    </location>
</feature>
<keyword evidence="1" id="KW-0175">Coiled coil</keyword>
<accession>A0A8S3UZG6</accession>
<evidence type="ECO:0000256" key="1">
    <source>
        <dbReference type="SAM" id="Coils"/>
    </source>
</evidence>
<evidence type="ECO:0000313" key="5">
    <source>
        <dbReference type="Proteomes" id="UP000683360"/>
    </source>
</evidence>
<gene>
    <name evidence="4" type="ORF">MEDL_59867</name>
</gene>
<dbReference type="InterPro" id="IPR021109">
    <property type="entry name" value="Peptidase_aspartic_dom_sf"/>
</dbReference>
<dbReference type="Proteomes" id="UP000683360">
    <property type="component" value="Unassembled WGS sequence"/>
</dbReference>
<evidence type="ECO:0000259" key="3">
    <source>
        <dbReference type="Pfam" id="PF05585"/>
    </source>
</evidence>
<evidence type="ECO:0000256" key="2">
    <source>
        <dbReference type="SAM" id="MobiDB-lite"/>
    </source>
</evidence>
<dbReference type="InterPro" id="IPR008737">
    <property type="entry name" value="DUF1758"/>
</dbReference>
<feature type="region of interest" description="Disordered" evidence="2">
    <location>
        <begin position="262"/>
        <end position="292"/>
    </location>
</feature>
<feature type="domain" description="DUF1758" evidence="3">
    <location>
        <begin position="408"/>
        <end position="557"/>
    </location>
</feature>
<dbReference type="OrthoDB" id="10069859at2759"/>
<protein>
    <recommendedName>
        <fullName evidence="3">DUF1758 domain-containing protein</fullName>
    </recommendedName>
</protein>
<evidence type="ECO:0000313" key="4">
    <source>
        <dbReference type="EMBL" id="CAG2247987.1"/>
    </source>
</evidence>
<name>A0A8S3UZG6_MYTED</name>
<dbReference type="AlphaFoldDB" id="A0A8S3UZG6"/>
<organism evidence="4 5">
    <name type="scientific">Mytilus edulis</name>
    <name type="common">Blue mussel</name>
    <dbReference type="NCBI Taxonomy" id="6550"/>
    <lineage>
        <taxon>Eukaryota</taxon>
        <taxon>Metazoa</taxon>
        <taxon>Spiralia</taxon>
        <taxon>Lophotrochozoa</taxon>
        <taxon>Mollusca</taxon>
        <taxon>Bivalvia</taxon>
        <taxon>Autobranchia</taxon>
        <taxon>Pteriomorphia</taxon>
        <taxon>Mytilida</taxon>
        <taxon>Mytiloidea</taxon>
        <taxon>Mytilidae</taxon>
        <taxon>Mytilinae</taxon>
        <taxon>Mytilus</taxon>
    </lineage>
</organism>
<keyword evidence="5" id="KW-1185">Reference proteome</keyword>